<organism evidence="1 2">
    <name type="scientific">Talaromyces proteolyticus</name>
    <dbReference type="NCBI Taxonomy" id="1131652"/>
    <lineage>
        <taxon>Eukaryota</taxon>
        <taxon>Fungi</taxon>
        <taxon>Dikarya</taxon>
        <taxon>Ascomycota</taxon>
        <taxon>Pezizomycotina</taxon>
        <taxon>Eurotiomycetes</taxon>
        <taxon>Eurotiomycetidae</taxon>
        <taxon>Eurotiales</taxon>
        <taxon>Trichocomaceae</taxon>
        <taxon>Talaromyces</taxon>
        <taxon>Talaromyces sect. Bacilispori</taxon>
    </lineage>
</organism>
<gene>
    <name evidence="1" type="ORF">BGW36DRAFT_390037</name>
</gene>
<proteinExistence type="predicted"/>
<accession>A0AAD4KE03</accession>
<reference evidence="1" key="1">
    <citation type="submission" date="2021-12" db="EMBL/GenBank/DDBJ databases">
        <title>Convergent genome expansion in fungi linked to evolution of root-endophyte symbiosis.</title>
        <authorList>
            <consortium name="DOE Joint Genome Institute"/>
            <person name="Ke Y.-H."/>
            <person name="Bonito G."/>
            <person name="Liao H.-L."/>
            <person name="Looney B."/>
            <person name="Rojas-Flechas A."/>
            <person name="Nash J."/>
            <person name="Hameed K."/>
            <person name="Schadt C."/>
            <person name="Martin F."/>
            <person name="Crous P.W."/>
            <person name="Miettinen O."/>
            <person name="Magnuson J.K."/>
            <person name="Labbe J."/>
            <person name="Jacobson D."/>
            <person name="Doktycz M.J."/>
            <person name="Veneault-Fourrey C."/>
            <person name="Kuo A."/>
            <person name="Mondo S."/>
            <person name="Calhoun S."/>
            <person name="Riley R."/>
            <person name="Ohm R."/>
            <person name="LaButti K."/>
            <person name="Andreopoulos B."/>
            <person name="Pangilinan J."/>
            <person name="Nolan M."/>
            <person name="Tritt A."/>
            <person name="Clum A."/>
            <person name="Lipzen A."/>
            <person name="Daum C."/>
            <person name="Barry K."/>
            <person name="Grigoriev I.V."/>
            <person name="Vilgalys R."/>
        </authorList>
    </citation>
    <scope>NUCLEOTIDE SEQUENCE</scope>
    <source>
        <strain evidence="1">PMI_201</strain>
    </source>
</reference>
<keyword evidence="2" id="KW-1185">Reference proteome</keyword>
<evidence type="ECO:0000313" key="2">
    <source>
        <dbReference type="Proteomes" id="UP001201262"/>
    </source>
</evidence>
<sequence>MSLSSSISTGTASAATATATTTACNVNYEIPTKDAACALLTSSNSTAILKDCCGVAEINSINNGCSSYCLAQGQDIGDLTSCFYRNGASANSVYCNEVNKTATATASITGTATGTGSTTVLTGTATGTGATASSTTGAAAPAAKVSVGGVGVLALMFCSALLRVFA</sequence>
<dbReference type="GeneID" id="70247710"/>
<comment type="caution">
    <text evidence="1">The sequence shown here is derived from an EMBL/GenBank/DDBJ whole genome shotgun (WGS) entry which is preliminary data.</text>
</comment>
<evidence type="ECO:0000313" key="1">
    <source>
        <dbReference type="EMBL" id="KAH8689987.1"/>
    </source>
</evidence>
<dbReference type="Proteomes" id="UP001201262">
    <property type="component" value="Unassembled WGS sequence"/>
</dbReference>
<name>A0AAD4KE03_9EURO</name>
<dbReference type="AlphaFoldDB" id="A0AAD4KE03"/>
<protein>
    <submittedName>
        <fullName evidence="1">Uncharacterized protein</fullName>
    </submittedName>
</protein>
<dbReference type="RefSeq" id="XP_046066270.1">
    <property type="nucleotide sequence ID" value="XM_046217423.1"/>
</dbReference>
<dbReference type="EMBL" id="JAJTJA010000014">
    <property type="protein sequence ID" value="KAH8689987.1"/>
    <property type="molecule type" value="Genomic_DNA"/>
</dbReference>